<evidence type="ECO:0000256" key="4">
    <source>
        <dbReference type="ARBA" id="ARBA00023125"/>
    </source>
</evidence>
<organism evidence="9 10">
    <name type="scientific">Escallonia herrerae</name>
    <dbReference type="NCBI Taxonomy" id="1293975"/>
    <lineage>
        <taxon>Eukaryota</taxon>
        <taxon>Viridiplantae</taxon>
        <taxon>Streptophyta</taxon>
        <taxon>Embryophyta</taxon>
        <taxon>Tracheophyta</taxon>
        <taxon>Spermatophyta</taxon>
        <taxon>Magnoliopsida</taxon>
        <taxon>eudicotyledons</taxon>
        <taxon>Gunneridae</taxon>
        <taxon>Pentapetalae</taxon>
        <taxon>asterids</taxon>
        <taxon>campanulids</taxon>
        <taxon>Escalloniales</taxon>
        <taxon>Escalloniaceae</taxon>
        <taxon>Escallonia</taxon>
    </lineage>
</organism>
<dbReference type="InterPro" id="IPR016177">
    <property type="entry name" value="DNA-bd_dom_sf"/>
</dbReference>
<name>A0AA88VS70_9ASTE</name>
<dbReference type="Proteomes" id="UP001188597">
    <property type="component" value="Unassembled WGS sequence"/>
</dbReference>
<gene>
    <name evidence="9" type="ORF">RJ639_008228</name>
</gene>
<evidence type="ECO:0000256" key="6">
    <source>
        <dbReference type="ARBA" id="ARBA00023242"/>
    </source>
</evidence>
<dbReference type="Gene3D" id="3.30.730.10">
    <property type="entry name" value="AP2/ERF domain"/>
    <property type="match status" value="1"/>
</dbReference>
<dbReference type="GO" id="GO:0009873">
    <property type="term" value="P:ethylene-activated signaling pathway"/>
    <property type="evidence" value="ECO:0007669"/>
    <property type="project" value="InterPro"/>
</dbReference>
<dbReference type="Pfam" id="PF00847">
    <property type="entry name" value="AP2"/>
    <property type="match status" value="1"/>
</dbReference>
<dbReference type="PANTHER" id="PTHR31190:SF142">
    <property type="entry name" value="ETHYLENE-RESPONSIVE TRANSCRIPTION FACTOR RAP2-3"/>
    <property type="match status" value="1"/>
</dbReference>
<evidence type="ECO:0000256" key="3">
    <source>
        <dbReference type="ARBA" id="ARBA00023015"/>
    </source>
</evidence>
<accession>A0AA88VS70</accession>
<comment type="caution">
    <text evidence="9">The sequence shown here is derived from an EMBL/GenBank/DDBJ whole genome shotgun (WGS) entry which is preliminary data.</text>
</comment>
<dbReference type="GO" id="GO:0003677">
    <property type="term" value="F:DNA binding"/>
    <property type="evidence" value="ECO:0007669"/>
    <property type="project" value="UniProtKB-KW"/>
</dbReference>
<evidence type="ECO:0000256" key="2">
    <source>
        <dbReference type="ARBA" id="ARBA00022821"/>
    </source>
</evidence>
<evidence type="ECO:0000256" key="1">
    <source>
        <dbReference type="ARBA" id="ARBA00004123"/>
    </source>
</evidence>
<feature type="region of interest" description="Disordered" evidence="7">
    <location>
        <begin position="167"/>
        <end position="195"/>
    </location>
</feature>
<evidence type="ECO:0000313" key="9">
    <source>
        <dbReference type="EMBL" id="KAK3013027.1"/>
    </source>
</evidence>
<dbReference type="FunFam" id="3.30.730.10:FF:000001">
    <property type="entry name" value="Ethylene-responsive transcription factor 2"/>
    <property type="match status" value="1"/>
</dbReference>
<dbReference type="EMBL" id="JAVXUP010001328">
    <property type="protein sequence ID" value="KAK3013027.1"/>
    <property type="molecule type" value="Genomic_DNA"/>
</dbReference>
<keyword evidence="3" id="KW-0805">Transcription regulation</keyword>
<dbReference type="InterPro" id="IPR001471">
    <property type="entry name" value="AP2/ERF_dom"/>
</dbReference>
<dbReference type="GO" id="GO:0006952">
    <property type="term" value="P:defense response"/>
    <property type="evidence" value="ECO:0007669"/>
    <property type="project" value="UniProtKB-KW"/>
</dbReference>
<evidence type="ECO:0000256" key="7">
    <source>
        <dbReference type="SAM" id="MobiDB-lite"/>
    </source>
</evidence>
<dbReference type="AlphaFoldDB" id="A0AA88VS70"/>
<dbReference type="PROSITE" id="PS51032">
    <property type="entry name" value="AP2_ERF"/>
    <property type="match status" value="1"/>
</dbReference>
<dbReference type="InterPro" id="IPR036955">
    <property type="entry name" value="AP2/ERF_dom_sf"/>
</dbReference>
<dbReference type="GO" id="GO:0005634">
    <property type="term" value="C:nucleus"/>
    <property type="evidence" value="ECO:0007669"/>
    <property type="project" value="UniProtKB-SubCell"/>
</dbReference>
<feature type="compositionally biased region" description="Polar residues" evidence="7">
    <location>
        <begin position="79"/>
        <end position="88"/>
    </location>
</feature>
<dbReference type="InterPro" id="IPR044808">
    <property type="entry name" value="ERF_plant"/>
</dbReference>
<keyword evidence="6" id="KW-0539">Nucleus</keyword>
<keyword evidence="4" id="KW-0238">DNA-binding</keyword>
<sequence>MCGGAIISDFIPPSRSRRLTAELLWGTADLKRNPGNYYSKPLRSEIIDLDDDFEADFQGFKEYSDDDVVPDVKPFAFSASRTSGPSRGSKSVKSEESDDQDDKSAKRKRKNQYRGIRQRPWGKWAAEIRDPRKGVRVWLGTFNTAEEAARAYDAEARRIRGKKAKVNFPDDTLPAASKRSAKKTPQSIPPKENANTFEPSLNQNFNFMNNCDSDFYSCLGLEEEKPSPKQFEYADVYPATREVGLKPFGQSDSAALYFNSDQGSNSFECSDFGWGEHCSKTPEITSVLSATIEGDEAQFTEDANPAKKLKSYSLDAVPSEDNTVKKLSDELSGFESQMKFYQIPYLEGNWDASVDNFLNGDTTQDGGNPMDLWMFDDLPAMEGAAF</sequence>
<dbReference type="SUPFAM" id="SSF54171">
    <property type="entry name" value="DNA-binding domain"/>
    <property type="match status" value="1"/>
</dbReference>
<dbReference type="CDD" id="cd00018">
    <property type="entry name" value="AP2"/>
    <property type="match status" value="1"/>
</dbReference>
<dbReference type="PRINTS" id="PR00367">
    <property type="entry name" value="ETHRSPELEMNT"/>
</dbReference>
<comment type="subcellular location">
    <subcellularLocation>
        <location evidence="1">Nucleus</location>
    </subcellularLocation>
</comment>
<protein>
    <recommendedName>
        <fullName evidence="8">AP2/ERF domain-containing protein</fullName>
    </recommendedName>
</protein>
<proteinExistence type="predicted"/>
<feature type="region of interest" description="Disordered" evidence="7">
    <location>
        <begin position="76"/>
        <end position="116"/>
    </location>
</feature>
<keyword evidence="2" id="KW-0611">Plant defense</keyword>
<evidence type="ECO:0000313" key="10">
    <source>
        <dbReference type="Proteomes" id="UP001188597"/>
    </source>
</evidence>
<evidence type="ECO:0000256" key="5">
    <source>
        <dbReference type="ARBA" id="ARBA00023163"/>
    </source>
</evidence>
<keyword evidence="10" id="KW-1185">Reference proteome</keyword>
<dbReference type="SMART" id="SM00380">
    <property type="entry name" value="AP2"/>
    <property type="match status" value="1"/>
</dbReference>
<feature type="domain" description="AP2/ERF" evidence="8">
    <location>
        <begin position="112"/>
        <end position="169"/>
    </location>
</feature>
<evidence type="ECO:0000259" key="8">
    <source>
        <dbReference type="PROSITE" id="PS51032"/>
    </source>
</evidence>
<keyword evidence="5" id="KW-0804">Transcription</keyword>
<reference evidence="9" key="1">
    <citation type="submission" date="2022-12" db="EMBL/GenBank/DDBJ databases">
        <title>Draft genome assemblies for two species of Escallonia (Escalloniales).</title>
        <authorList>
            <person name="Chanderbali A."/>
            <person name="Dervinis C."/>
            <person name="Anghel I."/>
            <person name="Soltis D."/>
            <person name="Soltis P."/>
            <person name="Zapata F."/>
        </authorList>
    </citation>
    <scope>NUCLEOTIDE SEQUENCE</scope>
    <source>
        <strain evidence="9">UCBG64.0493</strain>
        <tissue evidence="9">Leaf</tissue>
    </source>
</reference>
<dbReference type="GO" id="GO:0003700">
    <property type="term" value="F:DNA-binding transcription factor activity"/>
    <property type="evidence" value="ECO:0007669"/>
    <property type="project" value="InterPro"/>
</dbReference>
<dbReference type="PANTHER" id="PTHR31190">
    <property type="entry name" value="DNA-BINDING DOMAIN"/>
    <property type="match status" value="1"/>
</dbReference>